<keyword evidence="1" id="KW-1133">Transmembrane helix</keyword>
<gene>
    <name evidence="3" type="ORF">RGE70_06465</name>
</gene>
<proteinExistence type="predicted"/>
<dbReference type="Proteomes" id="UP001529491">
    <property type="component" value="Chromosome"/>
</dbReference>
<evidence type="ECO:0000256" key="1">
    <source>
        <dbReference type="SAM" id="Phobius"/>
    </source>
</evidence>
<evidence type="ECO:0000256" key="2">
    <source>
        <dbReference type="SAM" id="SignalP"/>
    </source>
</evidence>
<keyword evidence="4" id="KW-1185">Reference proteome</keyword>
<dbReference type="EMBL" id="CP136522">
    <property type="protein sequence ID" value="WOT06410.1"/>
    <property type="molecule type" value="Genomic_DNA"/>
</dbReference>
<keyword evidence="1" id="KW-0472">Membrane</keyword>
<reference evidence="3 4" key="1">
    <citation type="submission" date="2023-10" db="EMBL/GenBank/DDBJ databases">
        <title>Complete genome sequence of Shewanella sp. DAU334.</title>
        <authorList>
            <person name="Lee Y.-S."/>
            <person name="Jeong H.-R."/>
            <person name="Hwang E.-J."/>
            <person name="Choi Y.-L."/>
            <person name="Kim G.-D."/>
        </authorList>
    </citation>
    <scope>NUCLEOTIDE SEQUENCE [LARGE SCALE GENOMIC DNA]</scope>
    <source>
        <strain evidence="3 4">DAU334</strain>
    </source>
</reference>
<evidence type="ECO:0000313" key="3">
    <source>
        <dbReference type="EMBL" id="WOT06410.1"/>
    </source>
</evidence>
<keyword evidence="2" id="KW-0732">Signal</keyword>
<feature type="transmembrane region" description="Helical" evidence="1">
    <location>
        <begin position="35"/>
        <end position="52"/>
    </location>
</feature>
<dbReference type="RefSeq" id="WP_310470684.1">
    <property type="nucleotide sequence ID" value="NZ_CP136522.1"/>
</dbReference>
<evidence type="ECO:0000313" key="4">
    <source>
        <dbReference type="Proteomes" id="UP001529491"/>
    </source>
</evidence>
<protein>
    <submittedName>
        <fullName evidence="3">Uncharacterized protein</fullName>
    </submittedName>
</protein>
<feature type="signal peptide" evidence="2">
    <location>
        <begin position="1"/>
        <end position="19"/>
    </location>
</feature>
<sequence length="56" mass="5924">MSKFLLLATTLLTPTLAFAHEGHGGIGLFHHFMDMAPALALVAVIGAGVVWAKNHK</sequence>
<name>A0ABZ0K1J2_9GAMM</name>
<accession>A0ABZ0K1J2</accession>
<organism evidence="3 4">
    <name type="scientific">Shewanella youngdeokensis</name>
    <dbReference type="NCBI Taxonomy" id="2999068"/>
    <lineage>
        <taxon>Bacteria</taxon>
        <taxon>Pseudomonadati</taxon>
        <taxon>Pseudomonadota</taxon>
        <taxon>Gammaproteobacteria</taxon>
        <taxon>Alteromonadales</taxon>
        <taxon>Shewanellaceae</taxon>
        <taxon>Shewanella</taxon>
    </lineage>
</organism>
<keyword evidence="1" id="KW-0812">Transmembrane</keyword>
<feature type="chain" id="PRO_5046960037" evidence="2">
    <location>
        <begin position="20"/>
        <end position="56"/>
    </location>
</feature>